<evidence type="ECO:0000313" key="3">
    <source>
        <dbReference type="Proteomes" id="UP000574332"/>
    </source>
</evidence>
<feature type="transmembrane region" description="Helical" evidence="1">
    <location>
        <begin position="67"/>
        <end position="90"/>
    </location>
</feature>
<dbReference type="EMBL" id="JACCCY010000003">
    <property type="protein sequence ID" value="NYI50221.1"/>
    <property type="molecule type" value="Genomic_DNA"/>
</dbReference>
<keyword evidence="1" id="KW-0472">Membrane</keyword>
<feature type="transmembrane region" description="Helical" evidence="1">
    <location>
        <begin position="162"/>
        <end position="187"/>
    </location>
</feature>
<dbReference type="AlphaFoldDB" id="A0A8E2A0W3"/>
<comment type="caution">
    <text evidence="2">The sequence shown here is derived from an EMBL/GenBank/DDBJ whole genome shotgun (WGS) entry which is preliminary data.</text>
</comment>
<dbReference type="RefSeq" id="WP_179399831.1">
    <property type="nucleotide sequence ID" value="NZ_JACCCY010000003.1"/>
</dbReference>
<keyword evidence="1" id="KW-1133">Transmembrane helix</keyword>
<keyword evidence="1" id="KW-0812">Transmembrane</keyword>
<keyword evidence="3" id="KW-1185">Reference proteome</keyword>
<evidence type="ECO:0000313" key="2">
    <source>
        <dbReference type="EMBL" id="NYI50221.1"/>
    </source>
</evidence>
<feature type="transmembrane region" description="Helical" evidence="1">
    <location>
        <begin position="127"/>
        <end position="150"/>
    </location>
</feature>
<name>A0A8E2A0W3_9PORP</name>
<feature type="transmembrane region" description="Helical" evidence="1">
    <location>
        <begin position="102"/>
        <end position="121"/>
    </location>
</feature>
<gene>
    <name evidence="2" type="ORF">F5613_002351</name>
</gene>
<proteinExistence type="predicted"/>
<evidence type="ECO:0000256" key="1">
    <source>
        <dbReference type="SAM" id="Phobius"/>
    </source>
</evidence>
<reference evidence="2 3" key="1">
    <citation type="submission" date="2020-07" db="EMBL/GenBank/DDBJ databases">
        <title>Genomic Encyclopedia of Type Strains, Phase IV (KMG-IV): sequencing the most valuable type-strain genomes for metagenomic binning, comparative biology and taxonomic classification.</title>
        <authorList>
            <person name="Goeker M."/>
        </authorList>
    </citation>
    <scope>NUCLEOTIDE SEQUENCE [LARGE SCALE GENOMIC DNA]</scope>
    <source>
        <strain evidence="2 3">DSM 23697</strain>
    </source>
</reference>
<organism evidence="2 3">
    <name type="scientific">Macellibacteroides fermentans</name>
    <dbReference type="NCBI Taxonomy" id="879969"/>
    <lineage>
        <taxon>Bacteria</taxon>
        <taxon>Pseudomonadati</taxon>
        <taxon>Bacteroidota</taxon>
        <taxon>Bacteroidia</taxon>
        <taxon>Bacteroidales</taxon>
        <taxon>Porphyromonadaceae</taxon>
        <taxon>Macellibacteroides</taxon>
    </lineage>
</organism>
<dbReference type="PROSITE" id="PS51257">
    <property type="entry name" value="PROKAR_LIPOPROTEIN"/>
    <property type="match status" value="1"/>
</dbReference>
<protein>
    <submittedName>
        <fullName evidence="2">Uncharacterized protein</fullName>
    </submittedName>
</protein>
<dbReference type="Proteomes" id="UP000574332">
    <property type="component" value="Unassembled WGS sequence"/>
</dbReference>
<accession>A0A8E2A0W3</accession>
<sequence>MKSKYFILLFLIILCSCSKKQEQKVEPLSKNAIEALNVLNEKKTFVDDASFSNIKKRIENYDRGGNFWKYAVVVYVFLMGFMALLVSYLMSSEERKRPFPIWKGYLLLFTVGFFGIHKTVICRWDGFVNYILFLVLFIFNFSTIMIYWTYPKLLFYIPEYNLFTRIIFLILVLMLVLDFLLIPYHVFRYNANCFRKNKSEDRMLIGKSDSYDSANEIVNKEIGQVNKDLENINIYVKEDYFIEDPNKDKTFWGSLTRGAKSVITFGNSNKLEMEMNRLRCLSACCDELGDLYDSCQFCNEELSDRLISSRIAVYRNLYLAKELIGIVKNKLSTKQQSLLVDYYFKCDMPKYQMNINGIANLDVSFNSEVFLDSLGSDLTVIFDNLNTKLENESLSKKDFVDAAVLTGLNVFVNGLSAIIDLNIRTKEARSEVQTQTSNALLYIDEAVIGIQEYQKYILRQKEILEALEKANIAFIQAYVPLREQVFGKPTFWKFLTGIPKNRELFKTNEFREDLQHLILVCTEYSKINQSKI</sequence>